<dbReference type="InterPro" id="IPR013087">
    <property type="entry name" value="Znf_C2H2_type"/>
</dbReference>
<dbReference type="InterPro" id="IPR036236">
    <property type="entry name" value="Znf_C2H2_sf"/>
</dbReference>
<evidence type="ECO:0000256" key="7">
    <source>
        <dbReference type="PROSITE-ProRule" id="PRU00042"/>
    </source>
</evidence>
<reference evidence="9 10" key="1">
    <citation type="submission" date="2021-06" db="EMBL/GenBank/DDBJ databases">
        <authorList>
            <person name="Palmer J.M."/>
        </authorList>
    </citation>
    <scope>NUCLEOTIDE SEQUENCE [LARGE SCALE GENOMIC DNA]</scope>
    <source>
        <strain evidence="9 10">XC_2019</strain>
        <tissue evidence="9">Muscle</tissue>
    </source>
</reference>
<name>A0ABV0S0E4_9TELE</name>
<sequence length="71" mass="8067">MHIKAIHRNERPFVCNICGHAFSQKNNLNMHLRVHSGERPYQCHLCGKTFRTQGNHGSAVIFSKSYTGSGR</sequence>
<evidence type="ECO:0000256" key="2">
    <source>
        <dbReference type="ARBA" id="ARBA00022723"/>
    </source>
</evidence>
<keyword evidence="6" id="KW-0539">Nucleus</keyword>
<evidence type="ECO:0000313" key="10">
    <source>
        <dbReference type="Proteomes" id="UP001434883"/>
    </source>
</evidence>
<dbReference type="PANTHER" id="PTHR24394">
    <property type="entry name" value="ZINC FINGER PROTEIN"/>
    <property type="match status" value="1"/>
</dbReference>
<evidence type="ECO:0000256" key="5">
    <source>
        <dbReference type="ARBA" id="ARBA00022833"/>
    </source>
</evidence>
<organism evidence="9 10">
    <name type="scientific">Xenoophorus captivus</name>
    <dbReference type="NCBI Taxonomy" id="1517983"/>
    <lineage>
        <taxon>Eukaryota</taxon>
        <taxon>Metazoa</taxon>
        <taxon>Chordata</taxon>
        <taxon>Craniata</taxon>
        <taxon>Vertebrata</taxon>
        <taxon>Euteleostomi</taxon>
        <taxon>Actinopterygii</taxon>
        <taxon>Neopterygii</taxon>
        <taxon>Teleostei</taxon>
        <taxon>Neoteleostei</taxon>
        <taxon>Acanthomorphata</taxon>
        <taxon>Ovalentaria</taxon>
        <taxon>Atherinomorphae</taxon>
        <taxon>Cyprinodontiformes</taxon>
        <taxon>Goodeidae</taxon>
        <taxon>Xenoophorus</taxon>
    </lineage>
</organism>
<evidence type="ECO:0000313" key="9">
    <source>
        <dbReference type="EMBL" id="MEQ2213933.1"/>
    </source>
</evidence>
<feature type="domain" description="C2H2-type" evidence="8">
    <location>
        <begin position="13"/>
        <end position="40"/>
    </location>
</feature>
<dbReference type="PROSITE" id="PS00028">
    <property type="entry name" value="ZINC_FINGER_C2H2_1"/>
    <property type="match status" value="1"/>
</dbReference>
<dbReference type="Proteomes" id="UP001434883">
    <property type="component" value="Unassembled WGS sequence"/>
</dbReference>
<dbReference type="PROSITE" id="PS50157">
    <property type="entry name" value="ZINC_FINGER_C2H2_2"/>
    <property type="match status" value="1"/>
</dbReference>
<proteinExistence type="predicted"/>
<evidence type="ECO:0000256" key="6">
    <source>
        <dbReference type="ARBA" id="ARBA00023242"/>
    </source>
</evidence>
<evidence type="ECO:0000256" key="1">
    <source>
        <dbReference type="ARBA" id="ARBA00004123"/>
    </source>
</evidence>
<comment type="subcellular location">
    <subcellularLocation>
        <location evidence="1">Nucleus</location>
    </subcellularLocation>
</comment>
<dbReference type="PANTHER" id="PTHR24394:SF44">
    <property type="entry name" value="ZINC FINGER PROTEIN 271-LIKE"/>
    <property type="match status" value="1"/>
</dbReference>
<comment type="caution">
    <text evidence="9">The sequence shown here is derived from an EMBL/GenBank/DDBJ whole genome shotgun (WGS) entry which is preliminary data.</text>
</comment>
<protein>
    <recommendedName>
        <fullName evidence="8">C2H2-type domain-containing protein</fullName>
    </recommendedName>
</protein>
<accession>A0ABV0S0E4</accession>
<evidence type="ECO:0000256" key="4">
    <source>
        <dbReference type="ARBA" id="ARBA00022771"/>
    </source>
</evidence>
<keyword evidence="5" id="KW-0862">Zinc</keyword>
<gene>
    <name evidence="9" type="ORF">XENOCAPTIV_023972</name>
</gene>
<keyword evidence="2" id="KW-0479">Metal-binding</keyword>
<evidence type="ECO:0000259" key="8">
    <source>
        <dbReference type="PROSITE" id="PS50157"/>
    </source>
</evidence>
<dbReference type="Pfam" id="PF00096">
    <property type="entry name" value="zf-C2H2"/>
    <property type="match status" value="2"/>
</dbReference>
<keyword evidence="4 7" id="KW-0863">Zinc-finger</keyword>
<dbReference type="SUPFAM" id="SSF57667">
    <property type="entry name" value="beta-beta-alpha zinc fingers"/>
    <property type="match status" value="1"/>
</dbReference>
<dbReference type="SMART" id="SM00355">
    <property type="entry name" value="ZnF_C2H2"/>
    <property type="match status" value="2"/>
</dbReference>
<keyword evidence="10" id="KW-1185">Reference proteome</keyword>
<dbReference type="Gene3D" id="3.30.160.60">
    <property type="entry name" value="Classic Zinc Finger"/>
    <property type="match status" value="2"/>
</dbReference>
<evidence type="ECO:0000256" key="3">
    <source>
        <dbReference type="ARBA" id="ARBA00022737"/>
    </source>
</evidence>
<keyword evidence="3" id="KW-0677">Repeat</keyword>
<dbReference type="EMBL" id="JAHRIN010064334">
    <property type="protein sequence ID" value="MEQ2213933.1"/>
    <property type="molecule type" value="Genomic_DNA"/>
</dbReference>